<dbReference type="Proteomes" id="UP000028002">
    <property type="component" value="Unassembled WGS sequence"/>
</dbReference>
<dbReference type="RefSeq" id="WP_036839794.1">
    <property type="nucleotide sequence ID" value="NZ_CAWLUD010000044.1"/>
</dbReference>
<dbReference type="Pfam" id="PF05707">
    <property type="entry name" value="Zot"/>
    <property type="match status" value="1"/>
</dbReference>
<gene>
    <name evidence="3" type="ORF">MEG1DRAFT_02741</name>
</gene>
<name>A0A081RV94_PHOTE</name>
<protein>
    <submittedName>
        <fullName evidence="3">Zonula occludens toxin</fullName>
    </submittedName>
</protein>
<evidence type="ECO:0000259" key="2">
    <source>
        <dbReference type="Pfam" id="PF05707"/>
    </source>
</evidence>
<dbReference type="Gene3D" id="3.40.50.300">
    <property type="entry name" value="P-loop containing nucleotide triphosphate hydrolases"/>
    <property type="match status" value="1"/>
</dbReference>
<feature type="domain" description="Zona occludens toxin N-terminal" evidence="2">
    <location>
        <begin position="7"/>
        <end position="203"/>
    </location>
</feature>
<evidence type="ECO:0000256" key="1">
    <source>
        <dbReference type="SAM" id="Phobius"/>
    </source>
</evidence>
<sequence length="344" mass="39065">MPITAYVGVPRSGKSYEVVKSVIVPAIASGRRVISNIYGLNEEKIKHYCLKQNRKLSPDKLGSLVHVENSQCMDEDFLPSMENQATFCQAGDLVVIDEVWRVWGSDKDIPKNHRSFIAEHGHFVNEETGVMSDLVVINQTVTDIPRFIKARIETTYRMQKHVSLGLSNRYRVDVFQGVKITKSNRMNYYQEKYDKAIFELYKSVEGNNPNTVKTDKRQSIFSSSKVLMLIILVPVGILISAYFVYDYFNQYLNPEQAEKGRSVNSAPLVSNQSVTLPVSRPKPVLSAKWRITGELVREGKAYVILADKQGQLRLEPRSQFQFNGRLLQGEIDGQLVNYYSGGLQ</sequence>
<keyword evidence="1" id="KW-0472">Membrane</keyword>
<organism evidence="3 4">
    <name type="scientific">Photorhabdus temperata subsp. temperata Meg1</name>
    <dbReference type="NCBI Taxonomy" id="1393735"/>
    <lineage>
        <taxon>Bacteria</taxon>
        <taxon>Pseudomonadati</taxon>
        <taxon>Pseudomonadota</taxon>
        <taxon>Gammaproteobacteria</taxon>
        <taxon>Enterobacterales</taxon>
        <taxon>Morganellaceae</taxon>
        <taxon>Photorhabdus</taxon>
    </lineage>
</organism>
<keyword evidence="1" id="KW-0812">Transmembrane</keyword>
<dbReference type="InterPro" id="IPR008900">
    <property type="entry name" value="Zot_N"/>
</dbReference>
<dbReference type="AlphaFoldDB" id="A0A081RV94"/>
<dbReference type="EMBL" id="JGVH01000044">
    <property type="protein sequence ID" value="KER02597.1"/>
    <property type="molecule type" value="Genomic_DNA"/>
</dbReference>
<accession>A0A081RV94</accession>
<comment type="caution">
    <text evidence="3">The sequence shown here is derived from an EMBL/GenBank/DDBJ whole genome shotgun (WGS) entry which is preliminary data.</text>
</comment>
<keyword evidence="1" id="KW-1133">Transmembrane helix</keyword>
<dbReference type="PATRIC" id="fig|1393735.3.peg.2799"/>
<reference evidence="3 4" key="1">
    <citation type="submission" date="2014-03" db="EMBL/GenBank/DDBJ databases">
        <title>Draft Genome of Photorhabdus temperata Meg1.</title>
        <authorList>
            <person name="Hurst S.G.IV."/>
            <person name="Morris K."/>
            <person name="Thomas K."/>
            <person name="Tisa L.S."/>
        </authorList>
    </citation>
    <scope>NUCLEOTIDE SEQUENCE [LARGE SCALE GENOMIC DNA]</scope>
    <source>
        <strain evidence="3 4">Meg1</strain>
    </source>
</reference>
<evidence type="ECO:0000313" key="4">
    <source>
        <dbReference type="Proteomes" id="UP000028002"/>
    </source>
</evidence>
<evidence type="ECO:0000313" key="3">
    <source>
        <dbReference type="EMBL" id="KER02597.1"/>
    </source>
</evidence>
<proteinExistence type="predicted"/>
<dbReference type="InterPro" id="IPR027417">
    <property type="entry name" value="P-loop_NTPase"/>
</dbReference>
<feature type="transmembrane region" description="Helical" evidence="1">
    <location>
        <begin position="226"/>
        <end position="245"/>
    </location>
</feature>